<dbReference type="EMBL" id="JHAC01000008">
    <property type="protein sequence ID" value="EYB69377.1"/>
    <property type="molecule type" value="Genomic_DNA"/>
</dbReference>
<reference evidence="8 9" key="1">
    <citation type="submission" date="2014-03" db="EMBL/GenBank/DDBJ databases">
        <title>Draft genome sequence of Deinococcus phoenicis 1P10ME.</title>
        <authorList>
            <person name="Stepanov V.G."/>
            <person name="Vaishampayan P."/>
            <person name="Venkateswaran K."/>
            <person name="Fox G.E."/>
        </authorList>
    </citation>
    <scope>NUCLEOTIDE SEQUENCE [LARGE SCALE GENOMIC DNA]</scope>
    <source>
        <strain evidence="8 9">1P10ME</strain>
    </source>
</reference>
<proteinExistence type="inferred from homology"/>
<dbReference type="Pfam" id="PF17769">
    <property type="entry name" value="PurK_C"/>
    <property type="match status" value="1"/>
</dbReference>
<comment type="similarity">
    <text evidence="5 6">Belongs to the PurK/PurT family.</text>
</comment>
<comment type="catalytic activity">
    <reaction evidence="5 6">
        <text>5-amino-1-(5-phospho-beta-D-ribosyl)imidazole + hydrogencarbonate + ATP = 5-carboxyamino-1-(5-phospho-D-ribosyl)imidazole + ADP + phosphate + 2 H(+)</text>
        <dbReference type="Rhea" id="RHEA:19317"/>
        <dbReference type="ChEBI" id="CHEBI:15378"/>
        <dbReference type="ChEBI" id="CHEBI:17544"/>
        <dbReference type="ChEBI" id="CHEBI:30616"/>
        <dbReference type="ChEBI" id="CHEBI:43474"/>
        <dbReference type="ChEBI" id="CHEBI:58730"/>
        <dbReference type="ChEBI" id="CHEBI:137981"/>
        <dbReference type="ChEBI" id="CHEBI:456216"/>
        <dbReference type="EC" id="6.3.4.18"/>
    </reaction>
</comment>
<dbReference type="PROSITE" id="PS50975">
    <property type="entry name" value="ATP_GRASP"/>
    <property type="match status" value="1"/>
</dbReference>
<feature type="binding site" evidence="5">
    <location>
        <position position="143"/>
    </location>
    <ligand>
        <name>ATP</name>
        <dbReference type="ChEBI" id="CHEBI:30616"/>
    </ligand>
</feature>
<dbReference type="HAMAP" id="MF_01928">
    <property type="entry name" value="PurK"/>
    <property type="match status" value="1"/>
</dbReference>
<dbReference type="InterPro" id="IPR013815">
    <property type="entry name" value="ATP_grasp_subdomain_1"/>
</dbReference>
<dbReference type="SUPFAM" id="SSF51246">
    <property type="entry name" value="Rudiment single hybrid motif"/>
    <property type="match status" value="1"/>
</dbReference>
<dbReference type="GO" id="GO:0004638">
    <property type="term" value="F:phosphoribosylaminoimidazole carboxylase activity"/>
    <property type="evidence" value="ECO:0007669"/>
    <property type="project" value="InterPro"/>
</dbReference>
<comment type="pathway">
    <text evidence="5 6">Purine metabolism; IMP biosynthesis via de novo pathway; 5-amino-1-(5-phospho-D-ribosyl)imidazole-4-carboxylate from 5-amino-1-(5-phospho-D-ribosyl)imidazole (N5-CAIR route): step 1/2.</text>
</comment>
<dbReference type="InterPro" id="IPR054350">
    <property type="entry name" value="PurT/PurK_preATP-grasp"/>
</dbReference>
<dbReference type="InterPro" id="IPR016185">
    <property type="entry name" value="PreATP-grasp_dom_sf"/>
</dbReference>
<evidence type="ECO:0000256" key="1">
    <source>
        <dbReference type="ARBA" id="ARBA00022598"/>
    </source>
</evidence>
<accession>A0A016QU02</accession>
<dbReference type="Gene3D" id="3.40.50.20">
    <property type="match status" value="1"/>
</dbReference>
<dbReference type="AlphaFoldDB" id="A0A016QU02"/>
<dbReference type="NCBIfam" id="TIGR01161">
    <property type="entry name" value="purK"/>
    <property type="match status" value="1"/>
</dbReference>
<dbReference type="InterPro" id="IPR011054">
    <property type="entry name" value="Rudment_hybrid_motif"/>
</dbReference>
<dbReference type="NCBIfam" id="NF004679">
    <property type="entry name" value="PRK06019.1-5"/>
    <property type="match status" value="1"/>
</dbReference>
<dbReference type="Gene3D" id="3.30.1490.20">
    <property type="entry name" value="ATP-grasp fold, A domain"/>
    <property type="match status" value="1"/>
</dbReference>
<sequence length="371" mass="38877">MTPDPAPTLGILGGGQLAQMLALAALPLGVRTVVLEPDPQAPARLCAEHLQAPYTDPASLDRLAGCDAVTLEFENVPVAALAALEGRVPVRPGGHLLARSKHRAREKEALRAAGVATAPFVAIESGADLAGALDAVGGRGLLKTSELGYDGKGQVRVNSDAEVRAAWDSLGRVPCVLEGLIPFRREVSLAVARSAAGEVAFGPLVENTHRAGILRTSVFPAAAPEGTEARAREAARAVAEAWGLEGLLTLEFFQLPGGELLVNEVAPRVHNSGHLTQDGGGLSQFEAQVRAVLGLPLTDWAPLHPTAMVNIVGPADGQEPDWTGIDTLPGTRRHLYHKAPRPGRKLGHVNLVAPDPETLHARLARLEALIP</sequence>
<dbReference type="GO" id="GO:0034028">
    <property type="term" value="F:5-(carboxyamino)imidazole ribonucleotide synthase activity"/>
    <property type="evidence" value="ECO:0007669"/>
    <property type="project" value="UniProtKB-UniRule"/>
</dbReference>
<dbReference type="PATRIC" id="fig|1476583.3.peg.516"/>
<keyword evidence="3 5" id="KW-0658">Purine biosynthesis</keyword>
<feature type="domain" description="ATP-grasp" evidence="7">
    <location>
        <begin position="107"/>
        <end position="293"/>
    </location>
</feature>
<feature type="binding site" evidence="5">
    <location>
        <position position="103"/>
    </location>
    <ligand>
        <name>ATP</name>
        <dbReference type="ChEBI" id="CHEBI:30616"/>
    </ligand>
</feature>
<organism evidence="8 9">
    <name type="scientific">Deinococcus phoenicis</name>
    <dbReference type="NCBI Taxonomy" id="1476583"/>
    <lineage>
        <taxon>Bacteria</taxon>
        <taxon>Thermotogati</taxon>
        <taxon>Deinococcota</taxon>
        <taxon>Deinococci</taxon>
        <taxon>Deinococcales</taxon>
        <taxon>Deinococcaceae</taxon>
        <taxon>Deinococcus</taxon>
    </lineage>
</organism>
<evidence type="ECO:0000256" key="5">
    <source>
        <dbReference type="HAMAP-Rule" id="MF_01928"/>
    </source>
</evidence>
<keyword evidence="9" id="KW-1185">Reference proteome</keyword>
<dbReference type="STRING" id="1476583.DEIPH_ctg008orf0104"/>
<gene>
    <name evidence="5 6" type="primary">purK</name>
    <name evidence="8" type="ORF">DEIPH_ctg008orf0104</name>
</gene>
<dbReference type="Gene3D" id="3.30.470.20">
    <property type="entry name" value="ATP-grasp fold, B domain"/>
    <property type="match status" value="1"/>
</dbReference>
<dbReference type="InterPro" id="IPR040686">
    <property type="entry name" value="PurK_C"/>
</dbReference>
<dbReference type="eggNOG" id="COG0026">
    <property type="taxonomic scope" value="Bacteria"/>
</dbReference>
<evidence type="ECO:0000313" key="9">
    <source>
        <dbReference type="Proteomes" id="UP000020492"/>
    </source>
</evidence>
<comment type="function">
    <text evidence="6">Catalyzes the ATP-dependent conversion of 5-aminoimidazole ribonucleotide (AIR) and HCO(3)- to N5-carboxyaminoimidazole ribonucleotide (N5-CAIR).</text>
</comment>
<dbReference type="GO" id="GO:0046872">
    <property type="term" value="F:metal ion binding"/>
    <property type="evidence" value="ECO:0007669"/>
    <property type="project" value="InterPro"/>
</dbReference>
<evidence type="ECO:0000256" key="2">
    <source>
        <dbReference type="ARBA" id="ARBA00022741"/>
    </source>
</evidence>
<evidence type="ECO:0000313" key="8">
    <source>
        <dbReference type="EMBL" id="EYB69377.1"/>
    </source>
</evidence>
<dbReference type="SUPFAM" id="SSF52440">
    <property type="entry name" value="PreATP-grasp domain"/>
    <property type="match status" value="1"/>
</dbReference>
<evidence type="ECO:0000256" key="6">
    <source>
        <dbReference type="RuleBase" id="RU361200"/>
    </source>
</evidence>
<keyword evidence="1 5" id="KW-0436">Ligase</keyword>
<dbReference type="Pfam" id="PF22660">
    <property type="entry name" value="RS_preATP-grasp-like"/>
    <property type="match status" value="1"/>
</dbReference>
<dbReference type="Pfam" id="PF02222">
    <property type="entry name" value="ATP-grasp"/>
    <property type="match status" value="1"/>
</dbReference>
<feature type="binding site" evidence="5">
    <location>
        <position position="186"/>
    </location>
    <ligand>
        <name>ATP</name>
        <dbReference type="ChEBI" id="CHEBI:30616"/>
    </ligand>
</feature>
<dbReference type="EC" id="6.3.4.18" evidence="5 6"/>
<name>A0A016QU02_9DEIO</name>
<evidence type="ECO:0000256" key="3">
    <source>
        <dbReference type="ARBA" id="ARBA00022755"/>
    </source>
</evidence>
<dbReference type="OrthoDB" id="9804625at2"/>
<comment type="subunit">
    <text evidence="5 6">Homodimer.</text>
</comment>
<comment type="function">
    <text evidence="5">Catalyzes the ATP-dependent conversion of 5-aminoimidazole ribonucleotide (AIR) and HCO(3)(-) to N5-carboxyaminoimidazole ribonucleotide (N5-CAIR).</text>
</comment>
<dbReference type="PANTHER" id="PTHR11609:SF5">
    <property type="entry name" value="PHOSPHORIBOSYLAMINOIMIDAZOLE CARBOXYLASE"/>
    <property type="match status" value="1"/>
</dbReference>
<dbReference type="RefSeq" id="WP_034353349.1">
    <property type="nucleotide sequence ID" value="NZ_JHAC01000008.1"/>
</dbReference>
<feature type="binding site" evidence="5">
    <location>
        <begin position="263"/>
        <end position="264"/>
    </location>
    <ligand>
        <name>ATP</name>
        <dbReference type="ChEBI" id="CHEBI:30616"/>
    </ligand>
</feature>
<evidence type="ECO:0000259" key="7">
    <source>
        <dbReference type="PROSITE" id="PS50975"/>
    </source>
</evidence>
<keyword evidence="2 5" id="KW-0547">Nucleotide-binding</keyword>
<dbReference type="InterPro" id="IPR011761">
    <property type="entry name" value="ATP-grasp"/>
</dbReference>
<evidence type="ECO:0000256" key="4">
    <source>
        <dbReference type="ARBA" id="ARBA00022840"/>
    </source>
</evidence>
<dbReference type="Proteomes" id="UP000020492">
    <property type="component" value="Unassembled WGS sequence"/>
</dbReference>
<feature type="binding site" evidence="5">
    <location>
        <begin position="148"/>
        <end position="154"/>
    </location>
    <ligand>
        <name>ATP</name>
        <dbReference type="ChEBI" id="CHEBI:30616"/>
    </ligand>
</feature>
<keyword evidence="4 5" id="KW-0067">ATP-binding</keyword>
<dbReference type="FunFam" id="3.30.1490.20:FF:000015">
    <property type="entry name" value="N5-carboxyaminoimidazole ribonucleotide synthase"/>
    <property type="match status" value="1"/>
</dbReference>
<dbReference type="PANTHER" id="PTHR11609">
    <property type="entry name" value="PURINE BIOSYNTHESIS PROTEIN 6/7, PUR6/7"/>
    <property type="match status" value="1"/>
</dbReference>
<dbReference type="GO" id="GO:0005829">
    <property type="term" value="C:cytosol"/>
    <property type="evidence" value="ECO:0007669"/>
    <property type="project" value="TreeGrafter"/>
</dbReference>
<protein>
    <recommendedName>
        <fullName evidence="5 6">N5-carboxyaminoimidazole ribonucleotide synthase</fullName>
        <shortName evidence="5 6">N5-CAIR synthase</shortName>
        <ecNumber evidence="5 6">6.3.4.18</ecNumber>
    </recommendedName>
    <alternativeName>
        <fullName evidence="5 6">5-(carboxyamino)imidazole ribonucleotide synthetase</fullName>
    </alternativeName>
</protein>
<dbReference type="UniPathway" id="UPA00074">
    <property type="reaction ID" value="UER00942"/>
</dbReference>
<dbReference type="GO" id="GO:0005524">
    <property type="term" value="F:ATP binding"/>
    <property type="evidence" value="ECO:0007669"/>
    <property type="project" value="UniProtKB-UniRule"/>
</dbReference>
<feature type="binding site" evidence="5">
    <location>
        <position position="209"/>
    </location>
    <ligand>
        <name>ATP</name>
        <dbReference type="ChEBI" id="CHEBI:30616"/>
    </ligand>
</feature>
<dbReference type="InterPro" id="IPR005875">
    <property type="entry name" value="PurK"/>
</dbReference>
<dbReference type="InterPro" id="IPR003135">
    <property type="entry name" value="ATP-grasp_carboxylate-amine"/>
</dbReference>
<dbReference type="SUPFAM" id="SSF56059">
    <property type="entry name" value="Glutathione synthetase ATP-binding domain-like"/>
    <property type="match status" value="1"/>
</dbReference>
<dbReference type="GO" id="GO:0006189">
    <property type="term" value="P:'de novo' IMP biosynthetic process"/>
    <property type="evidence" value="ECO:0007669"/>
    <property type="project" value="UniProtKB-UniRule"/>
</dbReference>
<comment type="caution">
    <text evidence="8">The sequence shown here is derived from an EMBL/GenBank/DDBJ whole genome shotgun (WGS) entry which is preliminary data.</text>
</comment>
<feature type="binding site" evidence="5">
    <location>
        <begin position="178"/>
        <end position="181"/>
    </location>
    <ligand>
        <name>ATP</name>
        <dbReference type="ChEBI" id="CHEBI:30616"/>
    </ligand>
</feature>